<organism evidence="2 3">
    <name type="scientific">Solanum commersonii</name>
    <name type="common">Commerson's wild potato</name>
    <name type="synonym">Commerson's nightshade</name>
    <dbReference type="NCBI Taxonomy" id="4109"/>
    <lineage>
        <taxon>Eukaryota</taxon>
        <taxon>Viridiplantae</taxon>
        <taxon>Streptophyta</taxon>
        <taxon>Embryophyta</taxon>
        <taxon>Tracheophyta</taxon>
        <taxon>Spermatophyta</taxon>
        <taxon>Magnoliopsida</taxon>
        <taxon>eudicotyledons</taxon>
        <taxon>Gunneridae</taxon>
        <taxon>Pentapetalae</taxon>
        <taxon>asterids</taxon>
        <taxon>lamiids</taxon>
        <taxon>Solanales</taxon>
        <taxon>Solanaceae</taxon>
        <taxon>Solanoideae</taxon>
        <taxon>Solaneae</taxon>
        <taxon>Solanum</taxon>
    </lineage>
</organism>
<evidence type="ECO:0000313" key="3">
    <source>
        <dbReference type="Proteomes" id="UP000824120"/>
    </source>
</evidence>
<feature type="region of interest" description="Disordered" evidence="1">
    <location>
        <begin position="99"/>
        <end position="139"/>
    </location>
</feature>
<gene>
    <name evidence="2" type="ORF">H5410_061772</name>
</gene>
<keyword evidence="3" id="KW-1185">Reference proteome</keyword>
<feature type="compositionally biased region" description="Basic residues" evidence="1">
    <location>
        <begin position="54"/>
        <end position="68"/>
    </location>
</feature>
<sequence>MAASIRKPLQIDMETLNKIHPSCARVKVEVDLLGEFPKHINVGMRNKSGAIPKGGKRGGRRYGKKEQKRRIIEKEVYKKQDEEEEDILEVSIEQIGRDGDFSPRQIGKLKGKHKKKCSSTVPLQINTRSMKRTSSSIDQ</sequence>
<feature type="compositionally biased region" description="Polar residues" evidence="1">
    <location>
        <begin position="118"/>
        <end position="139"/>
    </location>
</feature>
<dbReference type="EMBL" id="JACXVP010000012">
    <property type="protein sequence ID" value="KAG5572006.1"/>
    <property type="molecule type" value="Genomic_DNA"/>
</dbReference>
<dbReference type="AlphaFoldDB" id="A0A9J5WAL7"/>
<name>A0A9J5WAL7_SOLCO</name>
<feature type="compositionally biased region" description="Basic residues" evidence="1">
    <location>
        <begin position="107"/>
        <end position="117"/>
    </location>
</feature>
<proteinExistence type="predicted"/>
<feature type="region of interest" description="Disordered" evidence="1">
    <location>
        <begin position="44"/>
        <end position="68"/>
    </location>
</feature>
<evidence type="ECO:0000313" key="2">
    <source>
        <dbReference type="EMBL" id="KAG5572006.1"/>
    </source>
</evidence>
<protein>
    <submittedName>
        <fullName evidence="2">Uncharacterized protein</fullName>
    </submittedName>
</protein>
<evidence type="ECO:0000256" key="1">
    <source>
        <dbReference type="SAM" id="MobiDB-lite"/>
    </source>
</evidence>
<accession>A0A9J5WAL7</accession>
<comment type="caution">
    <text evidence="2">The sequence shown here is derived from an EMBL/GenBank/DDBJ whole genome shotgun (WGS) entry which is preliminary data.</text>
</comment>
<reference evidence="2 3" key="1">
    <citation type="submission" date="2020-09" db="EMBL/GenBank/DDBJ databases">
        <title>De no assembly of potato wild relative species, Solanum commersonii.</title>
        <authorList>
            <person name="Cho K."/>
        </authorList>
    </citation>
    <scope>NUCLEOTIDE SEQUENCE [LARGE SCALE GENOMIC DNA]</scope>
    <source>
        <strain evidence="2">LZ3.2</strain>
        <tissue evidence="2">Leaf</tissue>
    </source>
</reference>
<dbReference type="Proteomes" id="UP000824120">
    <property type="component" value="Chromosome 12"/>
</dbReference>